<sequence>RLKAALHAACGKICEQLQTQSNVTVDKQVVAAIGDITFQQIGTFCQDLDAFAKHGKRTTINTDDVRLLCRRNPGPLDKVDDF</sequence>
<evidence type="ECO:0000256" key="1">
    <source>
        <dbReference type="ARBA" id="ARBA00006612"/>
    </source>
</evidence>
<comment type="similarity">
    <text evidence="1">Belongs to the TAF9 family. CENP-S/MHF1 subfamily.</text>
</comment>
<dbReference type="GO" id="GO:0006281">
    <property type="term" value="P:DNA repair"/>
    <property type="evidence" value="ECO:0007669"/>
    <property type="project" value="UniProtKB-KW"/>
</dbReference>
<dbReference type="Gene3D" id="1.10.20.10">
    <property type="entry name" value="Histone, subunit A"/>
    <property type="match status" value="1"/>
</dbReference>
<dbReference type="PANTHER" id="PTHR22980">
    <property type="entry name" value="CORTISTATIN"/>
    <property type="match status" value="1"/>
</dbReference>
<proteinExistence type="inferred from homology"/>
<keyword evidence="5" id="KW-0234">DNA repair</keyword>
<dbReference type="AlphaFoldDB" id="A0A820JMA7"/>
<evidence type="ECO:0000256" key="3">
    <source>
        <dbReference type="ARBA" id="ARBA00022763"/>
    </source>
</evidence>
<evidence type="ECO:0000256" key="2">
    <source>
        <dbReference type="ARBA" id="ARBA00016400"/>
    </source>
</evidence>
<dbReference type="CDD" id="cd22919">
    <property type="entry name" value="HFD_CENP-S"/>
    <property type="match status" value="1"/>
</dbReference>
<dbReference type="GO" id="GO:0003677">
    <property type="term" value="F:DNA binding"/>
    <property type="evidence" value="ECO:0007669"/>
    <property type="project" value="UniProtKB-KW"/>
</dbReference>
<dbReference type="InterPro" id="IPR009072">
    <property type="entry name" value="Histone-fold"/>
</dbReference>
<dbReference type="InterPro" id="IPR029003">
    <property type="entry name" value="CENP-S/Mhf1"/>
</dbReference>
<dbReference type="PANTHER" id="PTHR22980:SF0">
    <property type="entry name" value="CENTROMERE PROTEIN S"/>
    <property type="match status" value="1"/>
</dbReference>
<feature type="non-terminal residue" evidence="6">
    <location>
        <position position="1"/>
    </location>
</feature>
<dbReference type="GO" id="GO:0071821">
    <property type="term" value="C:FANCM-MHF complex"/>
    <property type="evidence" value="ECO:0007669"/>
    <property type="project" value="InterPro"/>
</dbReference>
<reference evidence="6" key="1">
    <citation type="submission" date="2021-02" db="EMBL/GenBank/DDBJ databases">
        <authorList>
            <person name="Nowell W R."/>
        </authorList>
    </citation>
    <scope>NUCLEOTIDE SEQUENCE</scope>
</reference>
<dbReference type="GO" id="GO:0003682">
    <property type="term" value="F:chromatin binding"/>
    <property type="evidence" value="ECO:0007669"/>
    <property type="project" value="TreeGrafter"/>
</dbReference>
<gene>
    <name evidence="6" type="ORF">KXQ929_LOCUS47019</name>
</gene>
<dbReference type="EMBL" id="CAJOBB010016405">
    <property type="protein sequence ID" value="CAF4328190.1"/>
    <property type="molecule type" value="Genomic_DNA"/>
</dbReference>
<protein>
    <recommendedName>
        <fullName evidence="2">Centromere protein S</fullName>
    </recommendedName>
</protein>
<dbReference type="GO" id="GO:0031297">
    <property type="term" value="P:replication fork processing"/>
    <property type="evidence" value="ECO:0007669"/>
    <property type="project" value="TreeGrafter"/>
</dbReference>
<evidence type="ECO:0000313" key="6">
    <source>
        <dbReference type="EMBL" id="CAF4328190.1"/>
    </source>
</evidence>
<dbReference type="Proteomes" id="UP000663868">
    <property type="component" value="Unassembled WGS sequence"/>
</dbReference>
<evidence type="ECO:0000313" key="7">
    <source>
        <dbReference type="Proteomes" id="UP000663868"/>
    </source>
</evidence>
<keyword evidence="3" id="KW-0227">DNA damage</keyword>
<dbReference type="SUPFAM" id="SSF47113">
    <property type="entry name" value="Histone-fold"/>
    <property type="match status" value="1"/>
</dbReference>
<comment type="caution">
    <text evidence="6">The sequence shown here is derived from an EMBL/GenBank/DDBJ whole genome shotgun (WGS) entry which is preliminary data.</text>
</comment>
<dbReference type="GO" id="GO:0000712">
    <property type="term" value="P:resolution of meiotic recombination intermediates"/>
    <property type="evidence" value="ECO:0007669"/>
    <property type="project" value="TreeGrafter"/>
</dbReference>
<name>A0A820JMA7_9BILA</name>
<dbReference type="Pfam" id="PF15630">
    <property type="entry name" value="CENP-S"/>
    <property type="match status" value="1"/>
</dbReference>
<accession>A0A820JMA7</accession>
<dbReference type="GO" id="GO:0046982">
    <property type="term" value="F:protein heterodimerization activity"/>
    <property type="evidence" value="ECO:0007669"/>
    <property type="project" value="InterPro"/>
</dbReference>
<evidence type="ECO:0000256" key="5">
    <source>
        <dbReference type="ARBA" id="ARBA00023204"/>
    </source>
</evidence>
<evidence type="ECO:0000256" key="4">
    <source>
        <dbReference type="ARBA" id="ARBA00023125"/>
    </source>
</evidence>
<keyword evidence="4" id="KW-0238">DNA-binding</keyword>
<feature type="non-terminal residue" evidence="6">
    <location>
        <position position="82"/>
    </location>
</feature>
<organism evidence="6 7">
    <name type="scientific">Adineta steineri</name>
    <dbReference type="NCBI Taxonomy" id="433720"/>
    <lineage>
        <taxon>Eukaryota</taxon>
        <taxon>Metazoa</taxon>
        <taxon>Spiralia</taxon>
        <taxon>Gnathifera</taxon>
        <taxon>Rotifera</taxon>
        <taxon>Eurotatoria</taxon>
        <taxon>Bdelloidea</taxon>
        <taxon>Adinetida</taxon>
        <taxon>Adinetidae</taxon>
        <taxon>Adineta</taxon>
    </lineage>
</organism>